<accession>A0A2W1P6Q4</accession>
<feature type="domain" description="Aminoglycoside phosphotransferase" evidence="2">
    <location>
        <begin position="58"/>
        <end position="287"/>
    </location>
</feature>
<evidence type="ECO:0000256" key="1">
    <source>
        <dbReference type="SAM" id="MobiDB-lite"/>
    </source>
</evidence>
<dbReference type="PANTHER" id="PTHR39179">
    <property type="entry name" value="SPORE COAT PROTEIN I"/>
    <property type="match status" value="1"/>
</dbReference>
<keyword evidence="4" id="KW-1185">Reference proteome</keyword>
<sequence>MHTLHQQMSDRHRMTDKRGPVKIDTAKMRQLNAILMQYGLRANEILPCSSHYKKIAGYRVLTDKGVFFLKAFRGPRARLNRVYAHNTWLQRANFNHLPEWRLTIKGRHAAETHGRLYYITEWLEGSAMGSEQDYEKLGEVLAQLHRVSRRRCSAQSAFTALEIKRLQRHHGMFARHLRSMRSQNNDFGRWVRKKEERCLALAEEAWQTLRLSSVQRNLRMEKPVLIHGDVTRPNVIVRSGELYLIDWELVRQGSRYYEIAKTLSNVTHFSTPYIQAFLSGYEKHRPFTAEERLIISSLCRLPREAWLTVEQMRLGRRTALFNILRKTWNARMKMIKWLDSWATGHRS</sequence>
<dbReference type="RefSeq" id="WP_089198506.1">
    <property type="nucleotide sequence ID" value="NZ_NHRJ02000001.1"/>
</dbReference>
<dbReference type="Pfam" id="PF01636">
    <property type="entry name" value="APH"/>
    <property type="match status" value="1"/>
</dbReference>
<dbReference type="Gene3D" id="3.90.1200.10">
    <property type="match status" value="1"/>
</dbReference>
<protein>
    <recommendedName>
        <fullName evidence="2">Aminoglycoside phosphotransferase domain-containing protein</fullName>
    </recommendedName>
</protein>
<dbReference type="InterPro" id="IPR047175">
    <property type="entry name" value="CotS-like"/>
</dbReference>
<gene>
    <name evidence="3" type="ORF">CBW46_002940</name>
</gene>
<comment type="caution">
    <text evidence="3">The sequence shown here is derived from an EMBL/GenBank/DDBJ whole genome shotgun (WGS) entry which is preliminary data.</text>
</comment>
<dbReference type="SUPFAM" id="SSF56112">
    <property type="entry name" value="Protein kinase-like (PK-like)"/>
    <property type="match status" value="1"/>
</dbReference>
<dbReference type="InterPro" id="IPR002575">
    <property type="entry name" value="Aminoglycoside_PTrfase"/>
</dbReference>
<evidence type="ECO:0000313" key="4">
    <source>
        <dbReference type="Proteomes" id="UP000214746"/>
    </source>
</evidence>
<dbReference type="GO" id="GO:0042601">
    <property type="term" value="C:endospore-forming forespore"/>
    <property type="evidence" value="ECO:0007669"/>
    <property type="project" value="TreeGrafter"/>
</dbReference>
<feature type="compositionally biased region" description="Basic and acidic residues" evidence="1">
    <location>
        <begin position="8"/>
        <end position="20"/>
    </location>
</feature>
<dbReference type="Gene3D" id="3.30.200.20">
    <property type="entry name" value="Phosphorylase Kinase, domain 1"/>
    <property type="match status" value="1"/>
</dbReference>
<dbReference type="OrthoDB" id="2600880at2"/>
<reference evidence="3" key="1">
    <citation type="submission" date="2018-06" db="EMBL/GenBank/DDBJ databases">
        <title>Paenibacillus xerothermodurans sp. nov. an extremely dry heat resistant spore forming bacterium isolated from the soil of Cape Canaveral, Florida.</title>
        <authorList>
            <person name="Seuylemezian A."/>
            <person name="Kaur N."/>
            <person name="Patil P."/>
            <person name="Patil P."/>
            <person name="Mayilraj S."/>
            <person name="Vaishampayan P."/>
        </authorList>
    </citation>
    <scope>NUCLEOTIDE SEQUENCE [LARGE SCALE GENOMIC DNA]</scope>
    <source>
        <strain evidence="3">ATCC 27380</strain>
    </source>
</reference>
<evidence type="ECO:0000259" key="2">
    <source>
        <dbReference type="Pfam" id="PF01636"/>
    </source>
</evidence>
<dbReference type="EMBL" id="NHRJ02000001">
    <property type="protein sequence ID" value="PZE22738.1"/>
    <property type="molecule type" value="Genomic_DNA"/>
</dbReference>
<proteinExistence type="predicted"/>
<dbReference type="InterPro" id="IPR011009">
    <property type="entry name" value="Kinase-like_dom_sf"/>
</dbReference>
<organism evidence="3 4">
    <name type="scientific">Paenibacillus xerothermodurans</name>
    <dbReference type="NCBI Taxonomy" id="1977292"/>
    <lineage>
        <taxon>Bacteria</taxon>
        <taxon>Bacillati</taxon>
        <taxon>Bacillota</taxon>
        <taxon>Bacilli</taxon>
        <taxon>Bacillales</taxon>
        <taxon>Paenibacillaceae</taxon>
        <taxon>Paenibacillus</taxon>
    </lineage>
</organism>
<dbReference type="PANTHER" id="PTHR39179:SF3">
    <property type="entry name" value="COTS-RELATED PROTEIN"/>
    <property type="match status" value="1"/>
</dbReference>
<dbReference type="Proteomes" id="UP000214746">
    <property type="component" value="Unassembled WGS sequence"/>
</dbReference>
<name>A0A2W1P6Q4_PAEXE</name>
<dbReference type="AlphaFoldDB" id="A0A2W1P6Q4"/>
<evidence type="ECO:0000313" key="3">
    <source>
        <dbReference type="EMBL" id="PZE22738.1"/>
    </source>
</evidence>
<feature type="region of interest" description="Disordered" evidence="1">
    <location>
        <begin position="1"/>
        <end position="20"/>
    </location>
</feature>